<proteinExistence type="predicted"/>
<dbReference type="InterPro" id="IPR006680">
    <property type="entry name" value="Amidohydro-rel"/>
</dbReference>
<dbReference type="Proteomes" id="UP000288972">
    <property type="component" value="Chromosome"/>
</dbReference>
<keyword evidence="1" id="KW-0732">Signal</keyword>
<sequence>MLRLTKIKLRCSLPGLSLSIMSAAFVAVVQPDAAFGQAPSARILIDHVNILDGRGGPVAKGRVLIEGQRIAQVLPENGPAPADTTIIDGQDGYLVPGFIDMHAHLMQPRCAADDSATQHFDRAVSEQQLSTLLDFGITTVRSPATPTIEGLRLRDDLNAGAVRGPRAFASAELINDAKLTDQQLRNIVRDAMPYRPDYFKVYARLSPQAVGTVIDEAHRHGIPVIGHLGRTSWLEAAQLGIDHLAHTVDWSPKTLTPENRKRYLELAQGYNAGSFLARIDWLELLDLSSVEVKSMVAEVAKRGISVDLTLIAYDTKFAAPHGGRYANNRFAKIVPALYHDWTQCRNITSTDDWSEQDYRRWNAAYPKLQTLVLMMRDAGVLLTTGTDLTNPWIIPGESLHQEFELLVAAGLSPSVVLKMTGENASRALRSNDVGLIQPGRFADLVLLTNNPLDNIANTRAIRWVMRGGQLVSRGPQR</sequence>
<dbReference type="Gene3D" id="2.30.40.10">
    <property type="entry name" value="Urease, subunit C, domain 1"/>
    <property type="match status" value="1"/>
</dbReference>
<dbReference type="PANTHER" id="PTHR43135">
    <property type="entry name" value="ALPHA-D-RIBOSE 1-METHYLPHOSPHONATE 5-TRIPHOSPHATE DIPHOSPHATASE"/>
    <property type="match status" value="1"/>
</dbReference>
<evidence type="ECO:0000313" key="6">
    <source>
        <dbReference type="Proteomes" id="UP000290401"/>
    </source>
</evidence>
<gene>
    <name evidence="4" type="ORF">EAS56_35915</name>
    <name evidence="3" type="ORF">XH91_05000</name>
</gene>
<protein>
    <recommendedName>
        <fullName evidence="2">Amidohydrolase-related domain-containing protein</fullName>
    </recommendedName>
</protein>
<feature type="signal peptide" evidence="1">
    <location>
        <begin position="1"/>
        <end position="26"/>
    </location>
</feature>
<reference evidence="3 5" key="1">
    <citation type="submission" date="2018-06" db="EMBL/GenBank/DDBJ databases">
        <title>Comparative genomics of rhizobia nodulating Arachis hypogaea in China.</title>
        <authorList>
            <person name="Li Y."/>
        </authorList>
    </citation>
    <scope>NUCLEOTIDE SEQUENCE [LARGE SCALE GENOMIC DNA]</scope>
    <source>
        <strain evidence="3 5">CCBAU 51670</strain>
    </source>
</reference>
<dbReference type="InterPro" id="IPR051781">
    <property type="entry name" value="Metallo-dep_Hydrolase"/>
</dbReference>
<dbReference type="EMBL" id="CP030053">
    <property type="protein sequence ID" value="QAU44768.1"/>
    <property type="molecule type" value="Genomic_DNA"/>
</dbReference>
<evidence type="ECO:0000313" key="3">
    <source>
        <dbReference type="EMBL" id="QAU44768.1"/>
    </source>
</evidence>
<keyword evidence="6" id="KW-1185">Reference proteome</keyword>
<evidence type="ECO:0000313" key="5">
    <source>
        <dbReference type="Proteomes" id="UP000288972"/>
    </source>
</evidence>
<dbReference type="AlphaFoldDB" id="A0AAE6C6M5"/>
<dbReference type="GO" id="GO:0016810">
    <property type="term" value="F:hydrolase activity, acting on carbon-nitrogen (but not peptide) bonds"/>
    <property type="evidence" value="ECO:0007669"/>
    <property type="project" value="InterPro"/>
</dbReference>
<feature type="chain" id="PRO_5042264966" description="Amidohydrolase-related domain-containing protein" evidence="1">
    <location>
        <begin position="27"/>
        <end position="477"/>
    </location>
</feature>
<dbReference type="Gene3D" id="3.20.20.140">
    <property type="entry name" value="Metal-dependent hydrolases"/>
    <property type="match status" value="1"/>
</dbReference>
<dbReference type="SUPFAM" id="SSF51556">
    <property type="entry name" value="Metallo-dependent hydrolases"/>
    <property type="match status" value="1"/>
</dbReference>
<dbReference type="PANTHER" id="PTHR43135:SF3">
    <property type="entry name" value="ALPHA-D-RIBOSE 1-METHYLPHOSPHONATE 5-TRIPHOSPHATE DIPHOSPHATASE"/>
    <property type="match status" value="1"/>
</dbReference>
<dbReference type="KEGG" id="bgz:XH91_05000"/>
<dbReference type="Proteomes" id="UP000290401">
    <property type="component" value="Unassembled WGS sequence"/>
</dbReference>
<reference evidence="4 6" key="2">
    <citation type="submission" date="2018-10" db="EMBL/GenBank/DDBJ databases">
        <title>Bradyrhizobium sp. nov., effective nodules isolated from peanut in China.</title>
        <authorList>
            <person name="Li Y."/>
        </authorList>
    </citation>
    <scope>NUCLEOTIDE SEQUENCE [LARGE SCALE GENOMIC DNA]</scope>
    <source>
        <strain evidence="4 6">CCBAU 53426</strain>
    </source>
</reference>
<dbReference type="InterPro" id="IPR032466">
    <property type="entry name" value="Metal_Hydrolase"/>
</dbReference>
<feature type="domain" description="Amidohydrolase-related" evidence="2">
    <location>
        <begin position="93"/>
        <end position="471"/>
    </location>
</feature>
<dbReference type="Pfam" id="PF01979">
    <property type="entry name" value="Amidohydro_1"/>
    <property type="match status" value="1"/>
</dbReference>
<dbReference type="SUPFAM" id="SSF51338">
    <property type="entry name" value="Composite domain of metallo-dependent hydrolases"/>
    <property type="match status" value="1"/>
</dbReference>
<organism evidence="3 5">
    <name type="scientific">Bradyrhizobium guangzhouense</name>
    <dbReference type="NCBI Taxonomy" id="1325095"/>
    <lineage>
        <taxon>Bacteria</taxon>
        <taxon>Pseudomonadati</taxon>
        <taxon>Pseudomonadota</taxon>
        <taxon>Alphaproteobacteria</taxon>
        <taxon>Hyphomicrobiales</taxon>
        <taxon>Nitrobacteraceae</taxon>
        <taxon>Bradyrhizobium</taxon>
    </lineage>
</organism>
<name>A0AAE6C6M5_9BRAD</name>
<accession>A0AAE6C6M5</accession>
<dbReference type="InterPro" id="IPR011059">
    <property type="entry name" value="Metal-dep_hydrolase_composite"/>
</dbReference>
<evidence type="ECO:0000259" key="2">
    <source>
        <dbReference type="Pfam" id="PF01979"/>
    </source>
</evidence>
<evidence type="ECO:0000313" key="4">
    <source>
        <dbReference type="EMBL" id="RXH05054.1"/>
    </source>
</evidence>
<dbReference type="EMBL" id="RDQZ01000051">
    <property type="protein sequence ID" value="RXH05054.1"/>
    <property type="molecule type" value="Genomic_DNA"/>
</dbReference>
<evidence type="ECO:0000256" key="1">
    <source>
        <dbReference type="SAM" id="SignalP"/>
    </source>
</evidence>